<name>A0A1G8QJU7_9BACI</name>
<dbReference type="Pfam" id="PF08282">
    <property type="entry name" value="Hydrolase_3"/>
    <property type="match status" value="1"/>
</dbReference>
<dbReference type="Gene3D" id="3.40.50.1000">
    <property type="entry name" value="HAD superfamily/HAD-like"/>
    <property type="match status" value="1"/>
</dbReference>
<dbReference type="PANTHER" id="PTHR10000:SF55">
    <property type="entry name" value="5-AMINO-6-(5-PHOSPHO-D-RIBITYLAMINO)URACIL PHOSPHATASE YCSE"/>
    <property type="match status" value="1"/>
</dbReference>
<dbReference type="CDD" id="cd07516">
    <property type="entry name" value="HAD_Pase"/>
    <property type="match status" value="1"/>
</dbReference>
<dbReference type="PROSITE" id="PS01229">
    <property type="entry name" value="COF_2"/>
    <property type="match status" value="1"/>
</dbReference>
<keyword evidence="2" id="KW-1185">Reference proteome</keyword>
<organism evidence="1 2">
    <name type="scientific">Natribacillus halophilus</name>
    <dbReference type="NCBI Taxonomy" id="549003"/>
    <lineage>
        <taxon>Bacteria</taxon>
        <taxon>Bacillati</taxon>
        <taxon>Bacillota</taxon>
        <taxon>Bacilli</taxon>
        <taxon>Bacillales</taxon>
        <taxon>Bacillaceae</taxon>
        <taxon>Natribacillus</taxon>
    </lineage>
</organism>
<dbReference type="PANTHER" id="PTHR10000">
    <property type="entry name" value="PHOSPHOSERINE PHOSPHATASE"/>
    <property type="match status" value="1"/>
</dbReference>
<dbReference type="SUPFAM" id="SSF56784">
    <property type="entry name" value="HAD-like"/>
    <property type="match status" value="1"/>
</dbReference>
<dbReference type="SFLD" id="SFLDG01144">
    <property type="entry name" value="C2.B.4:_PGP_Like"/>
    <property type="match status" value="1"/>
</dbReference>
<evidence type="ECO:0000313" key="2">
    <source>
        <dbReference type="Proteomes" id="UP000198853"/>
    </source>
</evidence>
<dbReference type="Gene3D" id="3.30.1240.10">
    <property type="match status" value="1"/>
</dbReference>
<dbReference type="InterPro" id="IPR036412">
    <property type="entry name" value="HAD-like_sf"/>
</dbReference>
<dbReference type="Proteomes" id="UP000198853">
    <property type="component" value="Unassembled WGS sequence"/>
</dbReference>
<accession>A0A1G8QJU7</accession>
<dbReference type="NCBIfam" id="TIGR00099">
    <property type="entry name" value="Cof-subfamily"/>
    <property type="match status" value="1"/>
</dbReference>
<dbReference type="OrthoDB" id="9806027at2"/>
<dbReference type="InterPro" id="IPR023214">
    <property type="entry name" value="HAD_sf"/>
</dbReference>
<dbReference type="AlphaFoldDB" id="A0A1G8QJU7"/>
<dbReference type="GO" id="GO:0016791">
    <property type="term" value="F:phosphatase activity"/>
    <property type="evidence" value="ECO:0007669"/>
    <property type="project" value="TreeGrafter"/>
</dbReference>
<evidence type="ECO:0008006" key="3">
    <source>
        <dbReference type="Google" id="ProtNLM"/>
    </source>
</evidence>
<dbReference type="InterPro" id="IPR006379">
    <property type="entry name" value="HAD-SF_hydro_IIB"/>
</dbReference>
<evidence type="ECO:0000313" key="1">
    <source>
        <dbReference type="EMBL" id="SDJ04380.1"/>
    </source>
</evidence>
<protein>
    <recommendedName>
        <fullName evidence="3">Cof subfamily of IIB subfamily of haloacid dehalogenase superfamily/HAD-superfamily hydrolase, subfamily IIB</fullName>
    </recommendedName>
</protein>
<dbReference type="SFLD" id="SFLDG01140">
    <property type="entry name" value="C2.B:_Phosphomannomutase_and_P"/>
    <property type="match status" value="1"/>
</dbReference>
<dbReference type="GO" id="GO:0000287">
    <property type="term" value="F:magnesium ion binding"/>
    <property type="evidence" value="ECO:0007669"/>
    <property type="project" value="TreeGrafter"/>
</dbReference>
<dbReference type="NCBIfam" id="TIGR01484">
    <property type="entry name" value="HAD-SF-IIB"/>
    <property type="match status" value="1"/>
</dbReference>
<dbReference type="SFLD" id="SFLDS00003">
    <property type="entry name" value="Haloacid_Dehalogenase"/>
    <property type="match status" value="1"/>
</dbReference>
<dbReference type="RefSeq" id="WP_090399171.1">
    <property type="nucleotide sequence ID" value="NZ_FNEN01000012.1"/>
</dbReference>
<dbReference type="InterPro" id="IPR000150">
    <property type="entry name" value="Cof"/>
</dbReference>
<dbReference type="GO" id="GO:0005829">
    <property type="term" value="C:cytosol"/>
    <property type="evidence" value="ECO:0007669"/>
    <property type="project" value="TreeGrafter"/>
</dbReference>
<gene>
    <name evidence="1" type="ORF">SAMN04488123_11251</name>
</gene>
<dbReference type="EMBL" id="FNEN01000012">
    <property type="protein sequence ID" value="SDJ04380.1"/>
    <property type="molecule type" value="Genomic_DNA"/>
</dbReference>
<sequence>MKLVAIDMDGTLLHTEKEISDYTIAVIQHLQREGHSFVIATGRTLQDAKDIVTKANIPADGYICANGGIIADRDGYILSEKHLDLHAATRMASWLHTRQFYFHLATSDGLYTTDDAYQFFLDDLNEYARMKNDGGKMAAVIRDQADRQLNNLGLKLLPATADIPSYNFTAYKFLVLSLFPEKLNAIRTAWETDDQISITSSGTDNIELMPFDAAKGSGLTFMAKQLGIAMENTIAIGDNYNDLSMFETAGLSIAMGNAAPEVKTYAHMETAENDEDGVAKAIENYVMTARQ</sequence>
<reference evidence="1 2" key="1">
    <citation type="submission" date="2016-10" db="EMBL/GenBank/DDBJ databases">
        <authorList>
            <person name="de Groot N.N."/>
        </authorList>
    </citation>
    <scope>NUCLEOTIDE SEQUENCE [LARGE SCALE GENOMIC DNA]</scope>
    <source>
        <strain evidence="1 2">DSM 21771</strain>
    </source>
</reference>
<proteinExistence type="predicted"/>